<sequence>MLLQDRQHRVMLCFLVLQLFLYGHESLLIYVSSGGNIVTNELSTKAPIIEE</sequence>
<keyword evidence="3" id="KW-1185">Reference proteome</keyword>
<dbReference type="AlphaFoldDB" id="A0AAP0L9X9"/>
<evidence type="ECO:0000313" key="2">
    <source>
        <dbReference type="EMBL" id="KAK9166517.1"/>
    </source>
</evidence>
<gene>
    <name evidence="2" type="ORF">Scep_001708</name>
</gene>
<dbReference type="EMBL" id="JBBNAG010000001">
    <property type="protein sequence ID" value="KAK9166517.1"/>
    <property type="molecule type" value="Genomic_DNA"/>
</dbReference>
<dbReference type="Proteomes" id="UP001419268">
    <property type="component" value="Unassembled WGS sequence"/>
</dbReference>
<keyword evidence="1" id="KW-0812">Transmembrane</keyword>
<accession>A0AAP0L9X9</accession>
<comment type="caution">
    <text evidence="2">The sequence shown here is derived from an EMBL/GenBank/DDBJ whole genome shotgun (WGS) entry which is preliminary data.</text>
</comment>
<organism evidence="2 3">
    <name type="scientific">Stephania cephalantha</name>
    <dbReference type="NCBI Taxonomy" id="152367"/>
    <lineage>
        <taxon>Eukaryota</taxon>
        <taxon>Viridiplantae</taxon>
        <taxon>Streptophyta</taxon>
        <taxon>Embryophyta</taxon>
        <taxon>Tracheophyta</taxon>
        <taxon>Spermatophyta</taxon>
        <taxon>Magnoliopsida</taxon>
        <taxon>Ranunculales</taxon>
        <taxon>Menispermaceae</taxon>
        <taxon>Menispermoideae</taxon>
        <taxon>Cissampelideae</taxon>
        <taxon>Stephania</taxon>
    </lineage>
</organism>
<proteinExistence type="predicted"/>
<keyword evidence="1" id="KW-1133">Transmembrane helix</keyword>
<evidence type="ECO:0000313" key="3">
    <source>
        <dbReference type="Proteomes" id="UP001419268"/>
    </source>
</evidence>
<feature type="transmembrane region" description="Helical" evidence="1">
    <location>
        <begin position="12"/>
        <end position="31"/>
    </location>
</feature>
<keyword evidence="1" id="KW-0472">Membrane</keyword>
<name>A0AAP0L9X9_9MAGN</name>
<protein>
    <submittedName>
        <fullName evidence="2">Uncharacterized protein</fullName>
    </submittedName>
</protein>
<evidence type="ECO:0000256" key="1">
    <source>
        <dbReference type="SAM" id="Phobius"/>
    </source>
</evidence>
<reference evidence="2 3" key="1">
    <citation type="submission" date="2024-01" db="EMBL/GenBank/DDBJ databases">
        <title>Genome assemblies of Stephania.</title>
        <authorList>
            <person name="Yang L."/>
        </authorList>
    </citation>
    <scope>NUCLEOTIDE SEQUENCE [LARGE SCALE GENOMIC DNA]</scope>
    <source>
        <strain evidence="2">JXDWG</strain>
        <tissue evidence="2">Leaf</tissue>
    </source>
</reference>